<dbReference type="Proteomes" id="UP000469215">
    <property type="component" value="Unassembled WGS sequence"/>
</dbReference>
<keyword evidence="3" id="KW-1185">Reference proteome</keyword>
<dbReference type="EMBL" id="WWEQ01000025">
    <property type="protein sequence ID" value="MYM19796.1"/>
    <property type="molecule type" value="Genomic_DNA"/>
</dbReference>
<reference evidence="2 3" key="1">
    <citation type="submission" date="2020-01" db="EMBL/GenBank/DDBJ databases">
        <authorList>
            <person name="Deng T."/>
        </authorList>
    </citation>
    <scope>NUCLEOTIDE SEQUENCE [LARGE SCALE GENOMIC DNA]</scope>
    <source>
        <strain evidence="2 3">5221</strain>
    </source>
</reference>
<keyword evidence="1" id="KW-0472">Membrane</keyword>
<dbReference type="Pfam" id="PF10011">
    <property type="entry name" value="DUF2254"/>
    <property type="match status" value="1"/>
</dbReference>
<sequence length="429" mass="45336">MCRHVRVPTMWGIPLRLFLAALALGLLLPLADRVLAPLTAYPPLDAGAVGSLLGIISGAMVTLAGLVFSALTAAMSLGVTALSVRISPVFQGDRVIQWGLGCFVGAFAYALLIALSIAVGGQAYRPWASTIVAVIITTGCGIMFIAVVVRVCRLLNPGGLLRRLAAEGREASRYDPARFHTRAAELATGTAAGGDAVRRRRRTPRGDVVLAVNIPRLLDCEDAWGVRIELVPSLGTPVPVGGLLFRTSAPASRAQCRTLESVLAFGDVLSPASGPFGAIRAMVDIALKALSPAVNDPSRAVQALDEIEDILAELAPDIAAREALLAAHPDASVLRDWTRSWDDYVAAATDEIRQYGTGSVQIQRRLRALFDTLAAQCEPGQRGALAERRAVLDRGLERWWADPLDRRLAGCADPQGLGRAAGTAEAPPA</sequence>
<accession>A0A6N9H7P0</accession>
<name>A0A6N9H7P0_9MICO</name>
<comment type="caution">
    <text evidence="2">The sequence shown here is derived from an EMBL/GenBank/DDBJ whole genome shotgun (WGS) entry which is preliminary data.</text>
</comment>
<evidence type="ECO:0000313" key="3">
    <source>
        <dbReference type="Proteomes" id="UP000469215"/>
    </source>
</evidence>
<keyword evidence="1" id="KW-0812">Transmembrane</keyword>
<organism evidence="2 3">
    <name type="scientific">Brevibacterium rongguiense</name>
    <dbReference type="NCBI Taxonomy" id="2695267"/>
    <lineage>
        <taxon>Bacteria</taxon>
        <taxon>Bacillati</taxon>
        <taxon>Actinomycetota</taxon>
        <taxon>Actinomycetes</taxon>
        <taxon>Micrococcales</taxon>
        <taxon>Brevibacteriaceae</taxon>
        <taxon>Brevibacterium</taxon>
    </lineage>
</organism>
<feature type="transmembrane region" description="Helical" evidence="1">
    <location>
        <begin position="95"/>
        <end position="119"/>
    </location>
</feature>
<proteinExistence type="predicted"/>
<evidence type="ECO:0000313" key="2">
    <source>
        <dbReference type="EMBL" id="MYM19796.1"/>
    </source>
</evidence>
<feature type="transmembrane region" description="Helical" evidence="1">
    <location>
        <begin position="131"/>
        <end position="152"/>
    </location>
</feature>
<dbReference type="InterPro" id="IPR018723">
    <property type="entry name" value="DUF2254_membrane"/>
</dbReference>
<protein>
    <submittedName>
        <fullName evidence="2">DUF2254 domain-containing protein</fullName>
    </submittedName>
</protein>
<gene>
    <name evidence="2" type="ORF">GSY69_07390</name>
</gene>
<dbReference type="AlphaFoldDB" id="A0A6N9H7P0"/>
<evidence type="ECO:0000256" key="1">
    <source>
        <dbReference type="SAM" id="Phobius"/>
    </source>
</evidence>
<keyword evidence="1" id="KW-1133">Transmembrane helix</keyword>
<feature type="transmembrane region" description="Helical" evidence="1">
    <location>
        <begin position="49"/>
        <end position="74"/>
    </location>
</feature>